<dbReference type="STRING" id="540747.SAMN04488031_1086"/>
<comment type="similarity">
    <text evidence="2">Belongs to the binding-protein-dependent transport system permease family. FecCD subfamily.</text>
</comment>
<dbReference type="GO" id="GO:0033214">
    <property type="term" value="P:siderophore-iron import into cell"/>
    <property type="evidence" value="ECO:0007669"/>
    <property type="project" value="TreeGrafter"/>
</dbReference>
<keyword evidence="5 8" id="KW-0812">Transmembrane</keyword>
<evidence type="ECO:0000256" key="5">
    <source>
        <dbReference type="ARBA" id="ARBA00022692"/>
    </source>
</evidence>
<accession>A0A0T5P8A0</accession>
<feature type="transmembrane region" description="Helical" evidence="8">
    <location>
        <begin position="274"/>
        <end position="296"/>
    </location>
</feature>
<dbReference type="KEGG" id="rid:RIdsm_03590"/>
<name>A0A0T5P8A0_9RHOB</name>
<evidence type="ECO:0000256" key="6">
    <source>
        <dbReference type="ARBA" id="ARBA00022989"/>
    </source>
</evidence>
<dbReference type="PATRIC" id="fig|540747.5.peg.6093"/>
<dbReference type="EMBL" id="CP031598">
    <property type="protein sequence ID" value="QEW27770.1"/>
    <property type="molecule type" value="Genomic_DNA"/>
</dbReference>
<dbReference type="SUPFAM" id="SSF81345">
    <property type="entry name" value="ABC transporter involved in vitamin B12 uptake, BtuC"/>
    <property type="match status" value="1"/>
</dbReference>
<dbReference type="PANTHER" id="PTHR30472">
    <property type="entry name" value="FERRIC ENTEROBACTIN TRANSPORT SYSTEM PERMEASE PROTEIN"/>
    <property type="match status" value="1"/>
</dbReference>
<dbReference type="PANTHER" id="PTHR30472:SF1">
    <property type="entry name" value="FE(3+) DICITRATE TRANSPORT SYSTEM PERMEASE PROTEIN FECC-RELATED"/>
    <property type="match status" value="1"/>
</dbReference>
<evidence type="ECO:0000313" key="11">
    <source>
        <dbReference type="Proteomes" id="UP000051401"/>
    </source>
</evidence>
<evidence type="ECO:0000256" key="4">
    <source>
        <dbReference type="ARBA" id="ARBA00022475"/>
    </source>
</evidence>
<dbReference type="Proteomes" id="UP000051401">
    <property type="component" value="Unassembled WGS sequence"/>
</dbReference>
<reference evidence="10 12" key="2">
    <citation type="submission" date="2018-08" db="EMBL/GenBank/DDBJ databases">
        <title>Genetic Globetrotter - A new plasmid hitch-hiking vast phylogenetic and geographic distances.</title>
        <authorList>
            <person name="Vollmers J."/>
            <person name="Petersen J."/>
        </authorList>
    </citation>
    <scope>NUCLEOTIDE SEQUENCE [LARGE SCALE GENOMIC DNA]</scope>
    <source>
        <strain evidence="10 12">DSM 26383</strain>
    </source>
</reference>
<dbReference type="RefSeq" id="WP_057816966.1">
    <property type="nucleotide sequence ID" value="NZ_CP031598.1"/>
</dbReference>
<dbReference type="Pfam" id="PF01032">
    <property type="entry name" value="FecCD"/>
    <property type="match status" value="1"/>
</dbReference>
<dbReference type="Proteomes" id="UP000325785">
    <property type="component" value="Chromosome"/>
</dbReference>
<evidence type="ECO:0000313" key="9">
    <source>
        <dbReference type="EMBL" id="KRS17150.1"/>
    </source>
</evidence>
<keyword evidence="4" id="KW-1003">Cell membrane</keyword>
<keyword evidence="6 8" id="KW-1133">Transmembrane helix</keyword>
<gene>
    <name evidence="10" type="primary">fepD</name>
    <name evidence="10" type="ORF">RIdsm_03590</name>
    <name evidence="9" type="ORF">XM52_15050</name>
</gene>
<evidence type="ECO:0000256" key="8">
    <source>
        <dbReference type="SAM" id="Phobius"/>
    </source>
</evidence>
<sequence length="328" mass="32676">MRRALLVALLLAASVALSLSTGVRSITLAEALSAVTAYDLHDPAHVTLMAIRLPRLVAGLVAGAALGVAGTVMQTLTRNPLADPGILGINAGAAFALLLGAAVLGRSDQGAVALFAFPGAALASLAVFSLGGGLRGEAGPVRLTLAGAALNALLLSMVTALVLIRQDSLDILRFWVAGSLTEAVYRPVAGMALVMLAGAALAFLIAPLIEALSMGANVARGLGTQPARVQAGGLVAVTLTTGAAVAIAGPIAFLGLMAPHLARAAAGASMRAQLLISAALGAIILTLADVAGRLVLAPGEVRAGIMVALLGGPLFIWIARRLRPGAMS</sequence>
<dbReference type="GO" id="GO:0005886">
    <property type="term" value="C:plasma membrane"/>
    <property type="evidence" value="ECO:0007669"/>
    <property type="project" value="UniProtKB-SubCell"/>
</dbReference>
<dbReference type="CDD" id="cd06550">
    <property type="entry name" value="TM_ABC_iron-siderophores_like"/>
    <property type="match status" value="1"/>
</dbReference>
<feature type="transmembrane region" description="Helical" evidence="8">
    <location>
        <begin position="229"/>
        <end position="254"/>
    </location>
</feature>
<dbReference type="GO" id="GO:0022857">
    <property type="term" value="F:transmembrane transporter activity"/>
    <property type="evidence" value="ECO:0007669"/>
    <property type="project" value="InterPro"/>
</dbReference>
<dbReference type="InterPro" id="IPR000522">
    <property type="entry name" value="ABC_transptr_permease_BtuC"/>
</dbReference>
<keyword evidence="3" id="KW-0813">Transport</keyword>
<keyword evidence="11" id="KW-1185">Reference proteome</keyword>
<feature type="transmembrane region" description="Helical" evidence="8">
    <location>
        <begin position="303"/>
        <end position="319"/>
    </location>
</feature>
<protein>
    <submittedName>
        <fullName evidence="10">Ferric enterobactin transport system permease protein FepD</fullName>
    </submittedName>
</protein>
<proteinExistence type="inferred from homology"/>
<feature type="transmembrane region" description="Helical" evidence="8">
    <location>
        <begin position="184"/>
        <end position="209"/>
    </location>
</feature>
<dbReference type="Gene3D" id="1.10.3470.10">
    <property type="entry name" value="ABC transporter involved in vitamin B12 uptake, BtuC"/>
    <property type="match status" value="1"/>
</dbReference>
<organism evidence="9 11">
    <name type="scientific">Roseovarius indicus</name>
    <dbReference type="NCBI Taxonomy" id="540747"/>
    <lineage>
        <taxon>Bacteria</taxon>
        <taxon>Pseudomonadati</taxon>
        <taxon>Pseudomonadota</taxon>
        <taxon>Alphaproteobacteria</taxon>
        <taxon>Rhodobacterales</taxon>
        <taxon>Roseobacteraceae</taxon>
        <taxon>Roseovarius</taxon>
    </lineage>
</organism>
<feature type="transmembrane region" description="Helical" evidence="8">
    <location>
        <begin position="111"/>
        <end position="131"/>
    </location>
</feature>
<evidence type="ECO:0000256" key="7">
    <source>
        <dbReference type="ARBA" id="ARBA00023136"/>
    </source>
</evidence>
<evidence type="ECO:0000256" key="2">
    <source>
        <dbReference type="ARBA" id="ARBA00007935"/>
    </source>
</evidence>
<reference evidence="9 11" key="1">
    <citation type="submission" date="2015-04" db="EMBL/GenBank/DDBJ databases">
        <title>The draft genome sequence of Roseovarius indicus B108T.</title>
        <authorList>
            <person name="Li G."/>
            <person name="Lai Q."/>
            <person name="Shao Z."/>
            <person name="Yan P."/>
        </authorList>
    </citation>
    <scope>NUCLEOTIDE SEQUENCE [LARGE SCALE GENOMIC DNA]</scope>
    <source>
        <strain evidence="9 11">B108</strain>
    </source>
</reference>
<comment type="subcellular location">
    <subcellularLocation>
        <location evidence="1">Cell membrane</location>
        <topology evidence="1">Multi-pass membrane protein</topology>
    </subcellularLocation>
</comment>
<feature type="transmembrane region" description="Helical" evidence="8">
    <location>
        <begin position="143"/>
        <end position="164"/>
    </location>
</feature>
<dbReference type="AlphaFoldDB" id="A0A0T5P8A0"/>
<dbReference type="InterPro" id="IPR037294">
    <property type="entry name" value="ABC_BtuC-like"/>
</dbReference>
<keyword evidence="7 8" id="KW-0472">Membrane</keyword>
<evidence type="ECO:0000256" key="1">
    <source>
        <dbReference type="ARBA" id="ARBA00004651"/>
    </source>
</evidence>
<evidence type="ECO:0000313" key="12">
    <source>
        <dbReference type="Proteomes" id="UP000325785"/>
    </source>
</evidence>
<feature type="transmembrane region" description="Helical" evidence="8">
    <location>
        <begin position="55"/>
        <end position="73"/>
    </location>
</feature>
<evidence type="ECO:0000256" key="3">
    <source>
        <dbReference type="ARBA" id="ARBA00022448"/>
    </source>
</evidence>
<feature type="transmembrane region" description="Helical" evidence="8">
    <location>
        <begin position="85"/>
        <end position="105"/>
    </location>
</feature>
<evidence type="ECO:0000313" key="10">
    <source>
        <dbReference type="EMBL" id="QEW27770.1"/>
    </source>
</evidence>
<dbReference type="EMBL" id="LAXI01000009">
    <property type="protein sequence ID" value="KRS17150.1"/>
    <property type="molecule type" value="Genomic_DNA"/>
</dbReference>